<evidence type="ECO:0000259" key="3">
    <source>
        <dbReference type="Pfam" id="PF13581"/>
    </source>
</evidence>
<feature type="compositionally biased region" description="Gly residues" evidence="2">
    <location>
        <begin position="150"/>
        <end position="159"/>
    </location>
</feature>
<dbReference type="Pfam" id="PF13581">
    <property type="entry name" value="HATPase_c_2"/>
    <property type="match status" value="1"/>
</dbReference>
<name>A0AA44DB57_STRE0</name>
<keyword evidence="4" id="KW-0547">Nucleotide-binding</keyword>
<keyword evidence="1" id="KW-0723">Serine/threonine-protein kinase</keyword>
<keyword evidence="4" id="KW-0067">ATP-binding</keyword>
<keyword evidence="5" id="KW-1185">Reference proteome</keyword>
<dbReference type="GO" id="GO:0005524">
    <property type="term" value="F:ATP binding"/>
    <property type="evidence" value="ECO:0007669"/>
    <property type="project" value="UniProtKB-KW"/>
</dbReference>
<feature type="region of interest" description="Disordered" evidence="2">
    <location>
        <begin position="144"/>
        <end position="184"/>
    </location>
</feature>
<keyword evidence="1" id="KW-0808">Transferase</keyword>
<accession>A0AA44DB57</accession>
<dbReference type="EMBL" id="JAAXOU010000024">
    <property type="protein sequence ID" value="NKY13457.1"/>
    <property type="molecule type" value="Genomic_DNA"/>
</dbReference>
<dbReference type="AlphaFoldDB" id="A0AA44DB57"/>
<sequence>MNHRKVEPLAGTSDFSVRLPPSRAGARLARELAAGWLRDRAAARGVVDDALQVVAELAANAALHGRVPGRDFLLVLRLTGTGRALRIEVSDTRAERVPASPRRAPLADGESGRGLLIVDALADRWGVDTGPVPRKTVWAELDLVPEHGRPGSGGPGGLFQGTEGKKEPLPTPPLPPHGRPHPVG</sequence>
<dbReference type="PANTHER" id="PTHR35526">
    <property type="entry name" value="ANTI-SIGMA-F FACTOR RSBW-RELATED"/>
    <property type="match status" value="1"/>
</dbReference>
<dbReference type="InterPro" id="IPR036890">
    <property type="entry name" value="HATPase_C_sf"/>
</dbReference>
<evidence type="ECO:0000256" key="1">
    <source>
        <dbReference type="ARBA" id="ARBA00022527"/>
    </source>
</evidence>
<evidence type="ECO:0000313" key="4">
    <source>
        <dbReference type="EMBL" id="NKY13457.1"/>
    </source>
</evidence>
<dbReference type="CDD" id="cd16936">
    <property type="entry name" value="HATPase_RsbW-like"/>
    <property type="match status" value="1"/>
</dbReference>
<dbReference type="InterPro" id="IPR050267">
    <property type="entry name" value="Anti-sigma-factor_SerPK"/>
</dbReference>
<feature type="domain" description="Histidine kinase/HSP90-like ATPase" evidence="3">
    <location>
        <begin position="25"/>
        <end position="131"/>
    </location>
</feature>
<dbReference type="PANTHER" id="PTHR35526:SF3">
    <property type="entry name" value="ANTI-SIGMA-F FACTOR RSBW"/>
    <property type="match status" value="1"/>
</dbReference>
<dbReference type="Gene3D" id="3.30.565.10">
    <property type="entry name" value="Histidine kinase-like ATPase, C-terminal domain"/>
    <property type="match status" value="1"/>
</dbReference>
<reference evidence="4 5" key="1">
    <citation type="submission" date="2020-04" db="EMBL/GenBank/DDBJ databases">
        <title>MicrobeNet Type strains.</title>
        <authorList>
            <person name="Nicholson A.C."/>
        </authorList>
    </citation>
    <scope>NUCLEOTIDE SEQUENCE [LARGE SCALE GENOMIC DNA]</scope>
    <source>
        <strain evidence="4 5">DSM 40738</strain>
    </source>
</reference>
<keyword evidence="1" id="KW-0418">Kinase</keyword>
<dbReference type="InterPro" id="IPR003594">
    <property type="entry name" value="HATPase_dom"/>
</dbReference>
<dbReference type="GO" id="GO:0004674">
    <property type="term" value="F:protein serine/threonine kinase activity"/>
    <property type="evidence" value="ECO:0007669"/>
    <property type="project" value="UniProtKB-KW"/>
</dbReference>
<comment type="caution">
    <text evidence="4">The sequence shown here is derived from an EMBL/GenBank/DDBJ whole genome shotgun (WGS) entry which is preliminary data.</text>
</comment>
<organism evidence="4 5">
    <name type="scientific">Streptomyces somaliensis (strain ATCC 33201 / DSM 40738 / JCM 12659 / KCTC 9044 / NCTC 11332 / NRRL B-12077 / IP 733)</name>
    <dbReference type="NCBI Taxonomy" id="1134445"/>
    <lineage>
        <taxon>Bacteria</taxon>
        <taxon>Bacillati</taxon>
        <taxon>Actinomycetota</taxon>
        <taxon>Actinomycetes</taxon>
        <taxon>Kitasatosporales</taxon>
        <taxon>Streptomycetaceae</taxon>
        <taxon>Streptomyces</taxon>
    </lineage>
</organism>
<proteinExistence type="predicted"/>
<evidence type="ECO:0000313" key="5">
    <source>
        <dbReference type="Proteomes" id="UP000570003"/>
    </source>
</evidence>
<gene>
    <name evidence="4" type="ORF">HGA06_04495</name>
</gene>
<protein>
    <submittedName>
        <fullName evidence="4">ATP-binding protein</fullName>
    </submittedName>
</protein>
<dbReference type="Proteomes" id="UP000570003">
    <property type="component" value="Unassembled WGS sequence"/>
</dbReference>
<dbReference type="SUPFAM" id="SSF55874">
    <property type="entry name" value="ATPase domain of HSP90 chaperone/DNA topoisomerase II/histidine kinase"/>
    <property type="match status" value="1"/>
</dbReference>
<dbReference type="RefSeq" id="WP_168437712.1">
    <property type="nucleotide sequence ID" value="NZ_JAAXOU010000024.1"/>
</dbReference>
<evidence type="ECO:0000256" key="2">
    <source>
        <dbReference type="SAM" id="MobiDB-lite"/>
    </source>
</evidence>
<feature type="compositionally biased region" description="Pro residues" evidence="2">
    <location>
        <begin position="169"/>
        <end position="184"/>
    </location>
</feature>